<dbReference type="InterPro" id="IPR004389">
    <property type="entry name" value="Ribosomal_uL18_bac-type"/>
</dbReference>
<dbReference type="Pfam" id="PF00861">
    <property type="entry name" value="Ribosomal_L18p"/>
    <property type="match status" value="1"/>
</dbReference>
<dbReference type="Gene3D" id="3.30.420.100">
    <property type="match status" value="1"/>
</dbReference>
<dbReference type="InterPro" id="IPR057268">
    <property type="entry name" value="Ribosomal_L18"/>
</dbReference>
<keyword evidence="3 7" id="KW-0694">RNA-binding</keyword>
<dbReference type="InterPro" id="IPR005484">
    <property type="entry name" value="Ribosomal_uL18_bac/plant/anim"/>
</dbReference>
<dbReference type="EMBL" id="JACQCR010000044">
    <property type="protein sequence ID" value="MBI3631073.1"/>
    <property type="molecule type" value="Genomic_DNA"/>
</dbReference>
<evidence type="ECO:0000256" key="1">
    <source>
        <dbReference type="ARBA" id="ARBA00007116"/>
    </source>
</evidence>
<proteinExistence type="inferred from homology"/>
<dbReference type="NCBIfam" id="TIGR00060">
    <property type="entry name" value="L18_bact"/>
    <property type="match status" value="1"/>
</dbReference>
<keyword evidence="5 7" id="KW-0687">Ribonucleoprotein</keyword>
<keyword evidence="2 7" id="KW-0699">rRNA-binding</keyword>
<organism evidence="8 9">
    <name type="scientific">Candidatus Sungiibacteriota bacterium</name>
    <dbReference type="NCBI Taxonomy" id="2750080"/>
    <lineage>
        <taxon>Bacteria</taxon>
        <taxon>Candidatus Sungiibacteriota</taxon>
    </lineage>
</organism>
<dbReference type="GO" id="GO:0008097">
    <property type="term" value="F:5S rRNA binding"/>
    <property type="evidence" value="ECO:0007669"/>
    <property type="project" value="TreeGrafter"/>
</dbReference>
<gene>
    <name evidence="7" type="primary">rplR</name>
    <name evidence="8" type="ORF">HY221_01940</name>
</gene>
<dbReference type="CDD" id="cd00432">
    <property type="entry name" value="Ribosomal_L18_L5e"/>
    <property type="match status" value="1"/>
</dbReference>
<dbReference type="Proteomes" id="UP000753196">
    <property type="component" value="Unassembled WGS sequence"/>
</dbReference>
<dbReference type="HAMAP" id="MF_01337_B">
    <property type="entry name" value="Ribosomal_uL18_B"/>
    <property type="match status" value="1"/>
</dbReference>
<protein>
    <recommendedName>
        <fullName evidence="6 7">Large ribosomal subunit protein uL18</fullName>
    </recommendedName>
</protein>
<evidence type="ECO:0000256" key="4">
    <source>
        <dbReference type="ARBA" id="ARBA00022980"/>
    </source>
</evidence>
<dbReference type="PANTHER" id="PTHR12899">
    <property type="entry name" value="39S RIBOSOMAL PROTEIN L18, MITOCHONDRIAL"/>
    <property type="match status" value="1"/>
</dbReference>
<evidence type="ECO:0000313" key="8">
    <source>
        <dbReference type="EMBL" id="MBI3631073.1"/>
    </source>
</evidence>
<comment type="function">
    <text evidence="7">This is one of the proteins that bind and probably mediate the attachment of the 5S RNA into the large ribosomal subunit, where it forms part of the central protuberance.</text>
</comment>
<evidence type="ECO:0000256" key="5">
    <source>
        <dbReference type="ARBA" id="ARBA00023274"/>
    </source>
</evidence>
<accession>A0A932QYY6</accession>
<dbReference type="GO" id="GO:0006412">
    <property type="term" value="P:translation"/>
    <property type="evidence" value="ECO:0007669"/>
    <property type="project" value="UniProtKB-UniRule"/>
</dbReference>
<dbReference type="SUPFAM" id="SSF53137">
    <property type="entry name" value="Translational machinery components"/>
    <property type="match status" value="1"/>
</dbReference>
<dbReference type="FunFam" id="3.30.420.100:FF:000001">
    <property type="entry name" value="50S ribosomal protein L18"/>
    <property type="match status" value="1"/>
</dbReference>
<evidence type="ECO:0000256" key="3">
    <source>
        <dbReference type="ARBA" id="ARBA00022884"/>
    </source>
</evidence>
<dbReference type="GO" id="GO:0022625">
    <property type="term" value="C:cytosolic large ribosomal subunit"/>
    <property type="evidence" value="ECO:0007669"/>
    <property type="project" value="TreeGrafter"/>
</dbReference>
<evidence type="ECO:0000313" key="9">
    <source>
        <dbReference type="Proteomes" id="UP000753196"/>
    </source>
</evidence>
<dbReference type="GO" id="GO:0003735">
    <property type="term" value="F:structural constituent of ribosome"/>
    <property type="evidence" value="ECO:0007669"/>
    <property type="project" value="InterPro"/>
</dbReference>
<comment type="subunit">
    <text evidence="7">Part of the 50S ribosomal subunit; part of the 5S rRNA/L5/L18/L25 subcomplex. Contacts the 5S and 23S rRNAs.</text>
</comment>
<dbReference type="PANTHER" id="PTHR12899:SF3">
    <property type="entry name" value="LARGE RIBOSOMAL SUBUNIT PROTEIN UL18M"/>
    <property type="match status" value="1"/>
</dbReference>
<name>A0A932QYY6_9BACT</name>
<evidence type="ECO:0000256" key="2">
    <source>
        <dbReference type="ARBA" id="ARBA00022730"/>
    </source>
</evidence>
<reference evidence="8" key="1">
    <citation type="submission" date="2020-07" db="EMBL/GenBank/DDBJ databases">
        <title>Huge and variable diversity of episymbiotic CPR bacteria and DPANN archaea in groundwater ecosystems.</title>
        <authorList>
            <person name="He C.Y."/>
            <person name="Keren R."/>
            <person name="Whittaker M."/>
            <person name="Farag I.F."/>
            <person name="Doudna J."/>
            <person name="Cate J.H.D."/>
            <person name="Banfield J.F."/>
        </authorList>
    </citation>
    <scope>NUCLEOTIDE SEQUENCE</scope>
    <source>
        <strain evidence="8">NC_groundwater_973_Pr1_S-0.2um_54_13</strain>
    </source>
</reference>
<comment type="similarity">
    <text evidence="1 7">Belongs to the universal ribosomal protein uL18 family.</text>
</comment>
<evidence type="ECO:0000256" key="7">
    <source>
        <dbReference type="HAMAP-Rule" id="MF_01337"/>
    </source>
</evidence>
<evidence type="ECO:0000256" key="6">
    <source>
        <dbReference type="ARBA" id="ARBA00035197"/>
    </source>
</evidence>
<keyword evidence="4 7" id="KW-0689">Ribosomal protein</keyword>
<dbReference type="AlphaFoldDB" id="A0A932QYY6"/>
<sequence length="122" mass="13664">MNAKHTREKRIRRHRRIRARMHGTAERPRMSVFRSSRYIWVQLIDDVAGHTLIWASDRMDAGKGKPSARAGNVASAARVGELIAKRALEKNIQCAVFDRGGYRYHGAVKALADGARKAGLTL</sequence>
<comment type="caution">
    <text evidence="8">The sequence shown here is derived from an EMBL/GenBank/DDBJ whole genome shotgun (WGS) entry which is preliminary data.</text>
</comment>